<dbReference type="AlphaFoldDB" id="Q7USI8"/>
<reference evidence="1 2" key="1">
    <citation type="journal article" date="2003" name="Proc. Natl. Acad. Sci. U.S.A.">
        <title>Complete genome sequence of the marine planctomycete Pirellula sp. strain 1.</title>
        <authorList>
            <person name="Gloeckner F.O."/>
            <person name="Kube M."/>
            <person name="Bauer M."/>
            <person name="Teeling H."/>
            <person name="Lombardot T."/>
            <person name="Ludwig W."/>
            <person name="Gade D."/>
            <person name="Beck A."/>
            <person name="Borzym K."/>
            <person name="Heitmann K."/>
            <person name="Rabus R."/>
            <person name="Schlesner H."/>
            <person name="Amann R."/>
            <person name="Reinhardt R."/>
        </authorList>
    </citation>
    <scope>NUCLEOTIDE SEQUENCE [LARGE SCALE GENOMIC DNA]</scope>
    <source>
        <strain evidence="2">DSM 10527 / NCIMB 13988 / SH1</strain>
    </source>
</reference>
<dbReference type="Proteomes" id="UP000001025">
    <property type="component" value="Chromosome"/>
</dbReference>
<dbReference type="EnsemblBacteria" id="CAD73808">
    <property type="protein sequence ID" value="CAD73808"/>
    <property type="gene ID" value="RB4473"/>
</dbReference>
<dbReference type="InParanoid" id="Q7USI8"/>
<dbReference type="STRING" id="243090.RB4473"/>
<gene>
    <name evidence="1" type="ordered locus">RB4473</name>
</gene>
<name>Q7USI8_RHOBA</name>
<evidence type="ECO:0000313" key="2">
    <source>
        <dbReference type="Proteomes" id="UP000001025"/>
    </source>
</evidence>
<organism evidence="1 2">
    <name type="scientific">Rhodopirellula baltica (strain DSM 10527 / NCIMB 13988 / SH1)</name>
    <dbReference type="NCBI Taxonomy" id="243090"/>
    <lineage>
        <taxon>Bacteria</taxon>
        <taxon>Pseudomonadati</taxon>
        <taxon>Planctomycetota</taxon>
        <taxon>Planctomycetia</taxon>
        <taxon>Pirellulales</taxon>
        <taxon>Pirellulaceae</taxon>
        <taxon>Rhodopirellula</taxon>
    </lineage>
</organism>
<dbReference type="KEGG" id="rba:RB4473"/>
<evidence type="ECO:0000313" key="1">
    <source>
        <dbReference type="EMBL" id="CAD73808.1"/>
    </source>
</evidence>
<dbReference type="PATRIC" id="fig|243090.15.peg.2085"/>
<dbReference type="EMBL" id="BX294140">
    <property type="protein sequence ID" value="CAD73808.1"/>
    <property type="molecule type" value="Genomic_DNA"/>
</dbReference>
<protein>
    <submittedName>
        <fullName evidence="1">Uncharacterized protein</fullName>
    </submittedName>
</protein>
<dbReference type="HOGENOM" id="CLU_2993692_0_0_0"/>
<proteinExistence type="predicted"/>
<accession>Q7USI8</accession>
<sequence length="57" mass="5903">MVKTRSKDGATGVLIRLEASGEPRWRCGGGAFSSILVGRRSSGAADTPDDADCSSFV</sequence>
<keyword evidence="2" id="KW-1185">Reference proteome</keyword>